<dbReference type="Gene3D" id="3.30.450.20">
    <property type="entry name" value="PAS domain"/>
    <property type="match status" value="1"/>
</dbReference>
<dbReference type="Gene3D" id="3.30.70.270">
    <property type="match status" value="1"/>
</dbReference>
<dbReference type="InterPro" id="IPR006189">
    <property type="entry name" value="CHASE_dom"/>
</dbReference>
<dbReference type="Gene3D" id="3.30.450.350">
    <property type="entry name" value="CHASE domain"/>
    <property type="match status" value="1"/>
</dbReference>
<keyword evidence="2" id="KW-0812">Transmembrane</keyword>
<evidence type="ECO:0000259" key="5">
    <source>
        <dbReference type="PROSITE" id="PS50112"/>
    </source>
</evidence>
<dbReference type="Pfam" id="PF03924">
    <property type="entry name" value="CHASE"/>
    <property type="match status" value="1"/>
</dbReference>
<protein>
    <submittedName>
        <fullName evidence="9">EAL domain-containing protein</fullName>
    </submittedName>
</protein>
<dbReference type="InterPro" id="IPR042240">
    <property type="entry name" value="CHASE_sf"/>
</dbReference>
<dbReference type="Gene3D" id="3.20.20.450">
    <property type="entry name" value="EAL domain"/>
    <property type="match status" value="1"/>
</dbReference>
<name>A0A3R9Y2F9_9HYPH</name>
<dbReference type="PROSITE" id="PS50887">
    <property type="entry name" value="GGDEF"/>
    <property type="match status" value="1"/>
</dbReference>
<dbReference type="Pfam" id="PF00990">
    <property type="entry name" value="GGDEF"/>
    <property type="match status" value="1"/>
</dbReference>
<dbReference type="InterPro" id="IPR052155">
    <property type="entry name" value="Biofilm_reg_signaling"/>
</dbReference>
<dbReference type="InterPro" id="IPR035919">
    <property type="entry name" value="EAL_sf"/>
</dbReference>
<keyword evidence="4" id="KW-0472">Membrane</keyword>
<accession>A0A3R9Y2F9</accession>
<dbReference type="Pfam" id="PF00563">
    <property type="entry name" value="EAL"/>
    <property type="match status" value="1"/>
</dbReference>
<dbReference type="NCBIfam" id="TIGR00229">
    <property type="entry name" value="sensory_box"/>
    <property type="match status" value="1"/>
</dbReference>
<dbReference type="FunFam" id="3.30.70.270:FF:000001">
    <property type="entry name" value="Diguanylate cyclase domain protein"/>
    <property type="match status" value="1"/>
</dbReference>
<keyword evidence="3" id="KW-1133">Transmembrane helix</keyword>
<proteinExistence type="predicted"/>
<dbReference type="GO" id="GO:0007165">
    <property type="term" value="P:signal transduction"/>
    <property type="evidence" value="ECO:0007669"/>
    <property type="project" value="UniProtKB-ARBA"/>
</dbReference>
<dbReference type="InterPro" id="IPR000160">
    <property type="entry name" value="GGDEF_dom"/>
</dbReference>
<dbReference type="OrthoDB" id="9814202at2"/>
<dbReference type="NCBIfam" id="TIGR00254">
    <property type="entry name" value="GGDEF"/>
    <property type="match status" value="1"/>
</dbReference>
<evidence type="ECO:0000313" key="10">
    <source>
        <dbReference type="Proteomes" id="UP000278398"/>
    </source>
</evidence>
<dbReference type="EMBL" id="RWKW01000129">
    <property type="protein sequence ID" value="RST81443.1"/>
    <property type="molecule type" value="Genomic_DNA"/>
</dbReference>
<dbReference type="SMART" id="SM01079">
    <property type="entry name" value="CHASE"/>
    <property type="match status" value="1"/>
</dbReference>
<dbReference type="InterPro" id="IPR029787">
    <property type="entry name" value="Nucleotide_cyclase"/>
</dbReference>
<dbReference type="GO" id="GO:0016020">
    <property type="term" value="C:membrane"/>
    <property type="evidence" value="ECO:0007669"/>
    <property type="project" value="UniProtKB-SubCell"/>
</dbReference>
<dbReference type="GO" id="GO:0003824">
    <property type="term" value="F:catalytic activity"/>
    <property type="evidence" value="ECO:0007669"/>
    <property type="project" value="UniProtKB-ARBA"/>
</dbReference>
<sequence>MLGLILVAFVLVEYRTRAQHLENLRAEVYARATHIGTRLEGNVNGDLQLVRGLVAALAADPSMSRERFSAFAESLMQASERLTHIAAAPGLVIAYVHPMAGNEPAIGIDYLAQPAQRDAVLTARDTGRLILAGPVDLVQGGKGLIGRFPVFTDVDGDRRFWGIVSAVIDLEALLVASGLGGQDLPIEVAIVPRDAPAGAAMVFGSPERLAQDPVIVEAALPATSWRIHAVPRGGWSQTPPSIWQARGLLLIASLLILVPIVATGRLFEERQRHIVELSRREKQLSRLSRRLRLALDTSRVGVWEMEIESKDLFWDDRMNELYGYPADGRLRDYTFWSRRIHPEDLPRATMEFRVAMEETGRYHSEYRVLLPEGTIRHIRAIGTVYRDFGEPARIVGVNWDVSADIALNEDLKRTKTLTEARNHELESAKERIEFIALHDSLTGLPNRRYLDQVLAEHVVRFEMGAETAGLLHIDLDRFKQINDTLGHAAGDAMLSHTARILRETARPGDFVARVGGDEFVVLCRRPLGSEEEGTPYLIEFADRVIELMHQPVQYDGHECRIGVSIGIASNTDAIADPKQLLVHADIALYRAKNRGRNRYHIFNEALRLEIVSNKTTADHILTGIEKGQFLAHYQPQFDAETLEIVGVEALARWNHPTKGLLPPNAFMKISEEINVVDQIDRIILEQGLADLARWDRQGLHVPKVSVNVSARRLNDDELVESLRRLPIEEGRISFELVESIFFDEQDETIAWNVDLIKELGIDIEIDDFGTGYASIVSLMKLKPSQLKIDRQLVLPIVQSIAQRHLVQSIIDIGKSLGIKVLAEGVETMEHARILKTLGCDCLQGYAFARPMSAEELILFSRDRRWREAS</sequence>
<comment type="caution">
    <text evidence="9">The sequence shown here is derived from an EMBL/GenBank/DDBJ whole genome shotgun (WGS) entry which is preliminary data.</text>
</comment>
<dbReference type="SMART" id="SM00267">
    <property type="entry name" value="GGDEF"/>
    <property type="match status" value="1"/>
</dbReference>
<dbReference type="CDD" id="cd01948">
    <property type="entry name" value="EAL"/>
    <property type="match status" value="1"/>
</dbReference>
<dbReference type="InterPro" id="IPR043128">
    <property type="entry name" value="Rev_trsase/Diguanyl_cyclase"/>
</dbReference>
<reference evidence="9 10" key="1">
    <citation type="submission" date="2018-12" db="EMBL/GenBank/DDBJ databases">
        <title>Mesorhizobium carbonis sp. nov., isolated from coal mine water.</title>
        <authorList>
            <person name="Xin W."/>
            <person name="Xu Z."/>
            <person name="Xiang F."/>
            <person name="Zhang J."/>
            <person name="Xi L."/>
            <person name="Liu J."/>
        </authorList>
    </citation>
    <scope>NUCLEOTIDE SEQUENCE [LARGE SCALE GENOMIC DNA]</scope>
    <source>
        <strain evidence="9 10">B2.3</strain>
    </source>
</reference>
<comment type="subcellular location">
    <subcellularLocation>
        <location evidence="1">Membrane</location>
    </subcellularLocation>
</comment>
<keyword evidence="10" id="KW-1185">Reference proteome</keyword>
<dbReference type="SUPFAM" id="SSF55073">
    <property type="entry name" value="Nucleotide cyclase"/>
    <property type="match status" value="1"/>
</dbReference>
<feature type="domain" description="GGDEF" evidence="8">
    <location>
        <begin position="466"/>
        <end position="604"/>
    </location>
</feature>
<gene>
    <name evidence="9" type="ORF">EJC49_24125</name>
</gene>
<dbReference type="SUPFAM" id="SSF55785">
    <property type="entry name" value="PYP-like sensor domain (PAS domain)"/>
    <property type="match status" value="1"/>
</dbReference>
<dbReference type="CDD" id="cd01949">
    <property type="entry name" value="GGDEF"/>
    <property type="match status" value="1"/>
</dbReference>
<organism evidence="9 10">
    <name type="scientific">Aquibium carbonis</name>
    <dbReference type="NCBI Taxonomy" id="2495581"/>
    <lineage>
        <taxon>Bacteria</taxon>
        <taxon>Pseudomonadati</taxon>
        <taxon>Pseudomonadota</taxon>
        <taxon>Alphaproteobacteria</taxon>
        <taxon>Hyphomicrobiales</taxon>
        <taxon>Phyllobacteriaceae</taxon>
        <taxon>Aquibium</taxon>
    </lineage>
</organism>
<feature type="domain" description="PAS" evidence="5">
    <location>
        <begin position="287"/>
        <end position="359"/>
    </location>
</feature>
<evidence type="ECO:0000259" key="6">
    <source>
        <dbReference type="PROSITE" id="PS50839"/>
    </source>
</evidence>
<evidence type="ECO:0000256" key="4">
    <source>
        <dbReference type="ARBA" id="ARBA00023136"/>
    </source>
</evidence>
<evidence type="ECO:0000256" key="3">
    <source>
        <dbReference type="ARBA" id="ARBA00022989"/>
    </source>
</evidence>
<dbReference type="Pfam" id="PF08447">
    <property type="entry name" value="PAS_3"/>
    <property type="match status" value="1"/>
</dbReference>
<evidence type="ECO:0000256" key="1">
    <source>
        <dbReference type="ARBA" id="ARBA00004370"/>
    </source>
</evidence>
<dbReference type="PROSITE" id="PS50112">
    <property type="entry name" value="PAS"/>
    <property type="match status" value="1"/>
</dbReference>
<dbReference type="AlphaFoldDB" id="A0A3R9Y2F9"/>
<dbReference type="PANTHER" id="PTHR44757:SF2">
    <property type="entry name" value="BIOFILM ARCHITECTURE MAINTENANCE PROTEIN MBAA"/>
    <property type="match status" value="1"/>
</dbReference>
<dbReference type="InterPro" id="IPR001633">
    <property type="entry name" value="EAL_dom"/>
</dbReference>
<feature type="domain" description="CHASE" evidence="6">
    <location>
        <begin position="92"/>
        <end position="228"/>
    </location>
</feature>
<feature type="domain" description="EAL" evidence="7">
    <location>
        <begin position="613"/>
        <end position="864"/>
    </location>
</feature>
<evidence type="ECO:0000259" key="7">
    <source>
        <dbReference type="PROSITE" id="PS50883"/>
    </source>
</evidence>
<dbReference type="InterPro" id="IPR000014">
    <property type="entry name" value="PAS"/>
</dbReference>
<evidence type="ECO:0000256" key="2">
    <source>
        <dbReference type="ARBA" id="ARBA00022692"/>
    </source>
</evidence>
<dbReference type="SUPFAM" id="SSF141868">
    <property type="entry name" value="EAL domain-like"/>
    <property type="match status" value="1"/>
</dbReference>
<dbReference type="PROSITE" id="PS50883">
    <property type="entry name" value="EAL"/>
    <property type="match status" value="1"/>
</dbReference>
<dbReference type="Proteomes" id="UP000278398">
    <property type="component" value="Unassembled WGS sequence"/>
</dbReference>
<dbReference type="PANTHER" id="PTHR44757">
    <property type="entry name" value="DIGUANYLATE CYCLASE DGCP"/>
    <property type="match status" value="1"/>
</dbReference>
<dbReference type="CDD" id="cd00130">
    <property type="entry name" value="PAS"/>
    <property type="match status" value="1"/>
</dbReference>
<dbReference type="SMART" id="SM00052">
    <property type="entry name" value="EAL"/>
    <property type="match status" value="1"/>
</dbReference>
<evidence type="ECO:0000259" key="8">
    <source>
        <dbReference type="PROSITE" id="PS50887"/>
    </source>
</evidence>
<dbReference type="PROSITE" id="PS50839">
    <property type="entry name" value="CHASE"/>
    <property type="match status" value="1"/>
</dbReference>
<evidence type="ECO:0000313" key="9">
    <source>
        <dbReference type="EMBL" id="RST81443.1"/>
    </source>
</evidence>
<dbReference type="InterPro" id="IPR013655">
    <property type="entry name" value="PAS_fold_3"/>
</dbReference>
<dbReference type="InterPro" id="IPR035965">
    <property type="entry name" value="PAS-like_dom_sf"/>
</dbReference>